<comment type="caution">
    <text evidence="8">Lacks conserved residue(s) required for the propagation of feature annotation.</text>
</comment>
<feature type="transmembrane region" description="Helical" evidence="10">
    <location>
        <begin position="147"/>
        <end position="166"/>
    </location>
</feature>
<dbReference type="VEuPathDB" id="FungiDB:GWK60_J03179"/>
<organism evidence="11 12">
    <name type="scientific">Candida glabrata</name>
    <name type="common">Yeast</name>
    <name type="synonym">Torulopsis glabrata</name>
    <dbReference type="NCBI Taxonomy" id="5478"/>
    <lineage>
        <taxon>Eukaryota</taxon>
        <taxon>Fungi</taxon>
        <taxon>Dikarya</taxon>
        <taxon>Ascomycota</taxon>
        <taxon>Saccharomycotina</taxon>
        <taxon>Saccharomycetes</taxon>
        <taxon>Saccharomycetales</taxon>
        <taxon>Saccharomycetaceae</taxon>
        <taxon>Nakaseomyces</taxon>
    </lineage>
</organism>
<dbReference type="GO" id="GO:0032977">
    <property type="term" value="F:membrane insertase activity"/>
    <property type="evidence" value="ECO:0007669"/>
    <property type="project" value="EnsemblFungi"/>
</dbReference>
<dbReference type="VEuPathDB" id="FungiDB:B1J91_J03366g"/>
<evidence type="ECO:0000256" key="4">
    <source>
        <dbReference type="ARBA" id="ARBA00022892"/>
    </source>
</evidence>
<keyword evidence="5 8" id="KW-1133">Transmembrane helix</keyword>
<name>A0A0W0C957_CANGB</name>
<dbReference type="GO" id="GO:0043529">
    <property type="term" value="C:GET complex"/>
    <property type="evidence" value="ECO:0007669"/>
    <property type="project" value="UniProtKB-UniRule"/>
</dbReference>
<dbReference type="GO" id="GO:0000139">
    <property type="term" value="C:Golgi membrane"/>
    <property type="evidence" value="ECO:0007669"/>
    <property type="project" value="UniProtKB-SubCell"/>
</dbReference>
<dbReference type="VEuPathDB" id="FungiDB:CAGL0J03366g"/>
<feature type="region of interest" description="Disordered" evidence="9">
    <location>
        <begin position="1"/>
        <end position="82"/>
    </location>
</feature>
<dbReference type="GO" id="GO:0006890">
    <property type="term" value="P:retrograde vesicle-mediated transport, Golgi to endoplasmic reticulum"/>
    <property type="evidence" value="ECO:0007669"/>
    <property type="project" value="EnsemblFungi"/>
</dbReference>
<evidence type="ECO:0000256" key="6">
    <source>
        <dbReference type="ARBA" id="ARBA00023034"/>
    </source>
</evidence>
<feature type="compositionally biased region" description="Basic and acidic residues" evidence="9">
    <location>
        <begin position="1"/>
        <end position="17"/>
    </location>
</feature>
<evidence type="ECO:0000256" key="5">
    <source>
        <dbReference type="ARBA" id="ARBA00022989"/>
    </source>
</evidence>
<evidence type="ECO:0000256" key="10">
    <source>
        <dbReference type="SAM" id="Phobius"/>
    </source>
</evidence>
<dbReference type="GO" id="GO:0005789">
    <property type="term" value="C:endoplasmic reticulum membrane"/>
    <property type="evidence" value="ECO:0007669"/>
    <property type="project" value="UniProtKB-SubCell"/>
</dbReference>
<dbReference type="PANTHER" id="PTHR28263">
    <property type="entry name" value="GOLGI TO ER TRAFFIC PROTEIN 2"/>
    <property type="match status" value="1"/>
</dbReference>
<feature type="topological domain" description="Lumenal" evidence="8">
    <location>
        <position position="280"/>
    </location>
</feature>
<evidence type="ECO:0000256" key="8">
    <source>
        <dbReference type="HAMAP-Rule" id="MF_03114"/>
    </source>
</evidence>
<comment type="function">
    <text evidence="8">Required for the post-translational delivery of tail-anchored (TA) proteins to the endoplasmic reticulum. Together with GET1, acts as a membrane receptor for soluble GET3, which recognizes and selectively binds the transmembrane domain of TA proteins in the cytosol. The GET complex cooperates with the HDEL receptor ERD2 to mediate the ATP-dependent retrieval of resident ER proteins that contain a C-terminal H-D-E-L retention signal from the Golgi to the ER.</text>
</comment>
<dbReference type="InterPro" id="IPR014802">
    <property type="entry name" value="GET2"/>
</dbReference>
<feature type="transmembrane region" description="Helical" evidence="10">
    <location>
        <begin position="186"/>
        <end position="208"/>
    </location>
</feature>
<feature type="compositionally biased region" description="Basic and acidic residues" evidence="9">
    <location>
        <begin position="71"/>
        <end position="82"/>
    </location>
</feature>
<evidence type="ECO:0000256" key="1">
    <source>
        <dbReference type="ARBA" id="ARBA00022448"/>
    </source>
</evidence>
<keyword evidence="6 8" id="KW-0333">Golgi apparatus</keyword>
<keyword evidence="2 8" id="KW-0812">Transmembrane</keyword>
<comment type="caution">
    <text evidence="11">The sequence shown here is derived from an EMBL/GenBank/DDBJ whole genome shotgun (WGS) entry which is preliminary data.</text>
</comment>
<dbReference type="VEuPathDB" id="FungiDB:GVI51_J03201"/>
<comment type="subcellular location">
    <subcellularLocation>
        <location evidence="8">Endoplasmic reticulum membrane</location>
        <topology evidence="8">Multi-pass membrane protein</topology>
    </subcellularLocation>
    <subcellularLocation>
        <location evidence="8">Golgi apparatus membrane</location>
        <topology evidence="8">Multi-pass membrane protein</topology>
    </subcellularLocation>
</comment>
<dbReference type="InterPro" id="IPR028143">
    <property type="entry name" value="Get2/sif1"/>
</dbReference>
<dbReference type="GO" id="GO:0008320">
    <property type="term" value="F:protein transmembrane transporter activity"/>
    <property type="evidence" value="ECO:0007669"/>
    <property type="project" value="EnsemblFungi"/>
</dbReference>
<dbReference type="GO" id="GO:0071816">
    <property type="term" value="P:tail-anchored membrane protein insertion into ER membrane"/>
    <property type="evidence" value="ECO:0007669"/>
    <property type="project" value="EnsemblFungi"/>
</dbReference>
<feature type="transmembrane region" description="Helical" evidence="10">
    <location>
        <begin position="256"/>
        <end position="277"/>
    </location>
</feature>
<proteinExistence type="inferred from homology"/>
<protein>
    <recommendedName>
        <fullName evidence="8">Golgi to ER traffic protein 2</fullName>
    </recommendedName>
</protein>
<evidence type="ECO:0000256" key="2">
    <source>
        <dbReference type="ARBA" id="ARBA00022692"/>
    </source>
</evidence>
<comment type="similarity">
    <text evidence="8">Belongs to the GET2 family.</text>
</comment>
<sequence length="280" mass="31292">MSLSEAEKRKILRERRQQKFSRGGASERLNKIVGGQGSQLDTKSALDEKPEVVEEIPREAVKPEMNSSVQAKKESTAQAKAEDPQVELFRQLAEMQGQGATESTPDLFSMMKNLGATGDSPFPMAEQQVEAIDPELVEYHKYRVNTLTAKTTLVKWIVLLAYIFLLTRTDDTYFPFVVRSYLPEAFTSQSSFFSIFLTFEILATSIYYQLSVGVERETGVKTLQDTSKIVSLVSMVPEGILPIADLRGKVILAMKYWNIIAMMIGDVCFVLVAIGLVSQI</sequence>
<dbReference type="HAMAP" id="MF_03114">
    <property type="entry name" value="Get2"/>
    <property type="match status" value="1"/>
</dbReference>
<dbReference type="Pfam" id="PF08690">
    <property type="entry name" value="GET2"/>
    <property type="match status" value="1"/>
</dbReference>
<dbReference type="PANTHER" id="PTHR28263:SF1">
    <property type="entry name" value="GOLGI TO ER TRAFFIC PROTEIN 2"/>
    <property type="match status" value="1"/>
</dbReference>
<reference evidence="11 12" key="1">
    <citation type="submission" date="2015-10" db="EMBL/GenBank/DDBJ databases">
        <title>Draft genomes sequences of Candida glabrata isolates 1A, 1B, 2A, 2B, 3A and 3B.</title>
        <authorList>
            <person name="Haavelsrud O.E."/>
            <person name="Gaustad P."/>
        </authorList>
    </citation>
    <scope>NUCLEOTIDE SEQUENCE [LARGE SCALE GENOMIC DNA]</scope>
    <source>
        <strain evidence="11">910700640</strain>
    </source>
</reference>
<dbReference type="GO" id="GO:0043495">
    <property type="term" value="F:protein-membrane adaptor activity"/>
    <property type="evidence" value="ECO:0007669"/>
    <property type="project" value="EnsemblFungi"/>
</dbReference>
<dbReference type="AlphaFoldDB" id="A0A0W0C957"/>
<evidence type="ECO:0000313" key="12">
    <source>
        <dbReference type="Proteomes" id="UP000054886"/>
    </source>
</evidence>
<feature type="compositionally biased region" description="Basic and acidic residues" evidence="9">
    <location>
        <begin position="44"/>
        <end position="62"/>
    </location>
</feature>
<keyword evidence="7 8" id="KW-0472">Membrane</keyword>
<keyword evidence="4 8" id="KW-0931">ER-Golgi transport</keyword>
<comment type="subunit">
    <text evidence="8">Component of the Golgi to ER traffic (GET) complex, which is composed of GET1, GET2 and GET3. Within the complex, GET1 and GET2 form a heterotetramer which is stabilized by phosphatidylinositol binding and which binds to the GET3 homodimer.</text>
</comment>
<keyword evidence="1 8" id="KW-0813">Transport</keyword>
<dbReference type="GO" id="GO:0000423">
    <property type="term" value="P:mitophagy"/>
    <property type="evidence" value="ECO:0007669"/>
    <property type="project" value="EnsemblFungi"/>
</dbReference>
<feature type="topological domain" description="Cytoplasmic" evidence="8">
    <location>
        <begin position="1"/>
        <end position="146"/>
    </location>
</feature>
<gene>
    <name evidence="8" type="primary">GET2</name>
    <name evidence="11" type="ORF">AO440_002928</name>
</gene>
<accession>A0A0W0C957</accession>
<dbReference type="Proteomes" id="UP000054886">
    <property type="component" value="Unassembled WGS sequence"/>
</dbReference>
<dbReference type="GO" id="GO:0097051">
    <property type="term" value="P:establishment of protein localization to endoplasmic reticulum membrane"/>
    <property type="evidence" value="ECO:0007669"/>
    <property type="project" value="EnsemblFungi"/>
</dbReference>
<dbReference type="EMBL" id="LLZZ01000178">
    <property type="protein sequence ID" value="KTA95927.1"/>
    <property type="molecule type" value="Genomic_DNA"/>
</dbReference>
<evidence type="ECO:0000256" key="7">
    <source>
        <dbReference type="ARBA" id="ARBA00023136"/>
    </source>
</evidence>
<keyword evidence="3 8" id="KW-0256">Endoplasmic reticulum</keyword>
<evidence type="ECO:0000313" key="11">
    <source>
        <dbReference type="EMBL" id="KTA95927.1"/>
    </source>
</evidence>
<feature type="topological domain" description="Cytoplasmic" evidence="8">
    <location>
        <begin position="212"/>
        <end position="258"/>
    </location>
</feature>
<evidence type="ECO:0000256" key="9">
    <source>
        <dbReference type="SAM" id="MobiDB-lite"/>
    </source>
</evidence>
<evidence type="ECO:0000256" key="3">
    <source>
        <dbReference type="ARBA" id="ARBA00022824"/>
    </source>
</evidence>